<accession>A0A7W6DAA7</accession>
<feature type="region of interest" description="Disordered" evidence="1">
    <location>
        <begin position="936"/>
        <end position="968"/>
    </location>
</feature>
<feature type="region of interest" description="Disordered" evidence="1">
    <location>
        <begin position="1065"/>
        <end position="1093"/>
    </location>
</feature>
<organism evidence="2 3">
    <name type="scientific">Mycoplana azooxidifex</name>
    <dbReference type="NCBI Taxonomy" id="1636188"/>
    <lineage>
        <taxon>Bacteria</taxon>
        <taxon>Pseudomonadati</taxon>
        <taxon>Pseudomonadota</taxon>
        <taxon>Alphaproteobacteria</taxon>
        <taxon>Hyphomicrobiales</taxon>
        <taxon>Rhizobiaceae</taxon>
        <taxon>Mycoplana</taxon>
    </lineage>
</organism>
<dbReference type="Proteomes" id="UP000574761">
    <property type="component" value="Unassembled WGS sequence"/>
</dbReference>
<feature type="region of interest" description="Disordered" evidence="1">
    <location>
        <begin position="1005"/>
        <end position="1045"/>
    </location>
</feature>
<evidence type="ECO:0000256" key="1">
    <source>
        <dbReference type="SAM" id="MobiDB-lite"/>
    </source>
</evidence>
<reference evidence="2 3" key="1">
    <citation type="submission" date="2020-08" db="EMBL/GenBank/DDBJ databases">
        <title>Genomic Encyclopedia of Type Strains, Phase IV (KMG-IV): sequencing the most valuable type-strain genomes for metagenomic binning, comparative biology and taxonomic classification.</title>
        <authorList>
            <person name="Goeker M."/>
        </authorList>
    </citation>
    <scope>NUCLEOTIDE SEQUENCE [LARGE SCALE GENOMIC DNA]</scope>
    <source>
        <strain evidence="2 3">DSM 100211</strain>
    </source>
</reference>
<feature type="compositionally biased region" description="Basic residues" evidence="1">
    <location>
        <begin position="1022"/>
        <end position="1032"/>
    </location>
</feature>
<feature type="compositionally biased region" description="Basic and acidic residues" evidence="1">
    <location>
        <begin position="941"/>
        <end position="950"/>
    </location>
</feature>
<dbReference type="EMBL" id="JACIEE010000009">
    <property type="protein sequence ID" value="MBB3979012.1"/>
    <property type="molecule type" value="Genomic_DNA"/>
</dbReference>
<evidence type="ECO:0000313" key="3">
    <source>
        <dbReference type="Proteomes" id="UP000574761"/>
    </source>
</evidence>
<name>A0A7W6DAA7_9HYPH</name>
<proteinExistence type="predicted"/>
<dbReference type="AlphaFoldDB" id="A0A7W6DAA7"/>
<keyword evidence="3" id="KW-1185">Reference proteome</keyword>
<protein>
    <submittedName>
        <fullName evidence="2">Uncharacterized protein</fullName>
    </submittedName>
</protein>
<evidence type="ECO:0000313" key="2">
    <source>
        <dbReference type="EMBL" id="MBB3979012.1"/>
    </source>
</evidence>
<dbReference type="RefSeq" id="WP_183807267.1">
    <property type="nucleotide sequence ID" value="NZ_JACIEE010000009.1"/>
</dbReference>
<sequence length="1093" mass="115846">MSHATGTMVLLDQSVPPRRAVTVGDGHGRYIIAHPDDGTAIAIHGFTVDGQAQTFTLEGNIGAVQLWLVPRSGDPEAGFILLWHGMSSPTLYRQFLDANGEPVGGEPEILASEEWTYINGAVVGTVSDGRSIVAWVDWRGVNVQAYDAQGAPSGERTIYPDYFYEPCFVPDEEGGFSIVGIQYGAYSNAILGLRFDAELQYQELKTIAVTPEPPAIATLPDGGLIAGWISDGSLGIVFIDALALEETNAVSFDLSSPSAYGSLALAQMTDGDIVATWMQPGADGEPPALVGLRINADGSLDGGVFEIDGRPGIAPNQPATITAVAGGDFFITVTVKEGGITAVHHIEVNYVSDAPEGVDRTVALTEDGTYRFDRDDFELRDANHDRLTAIEITSLPDRGTLSLGDEAVTAGMRISVEDLARLVYRPDPDGYGTSHAAMGFRVVDSGASGADGSRNVAVLPNTITFDVAPTADAPSGSNRAISILEDGSHIFRSADFGFHDADGDAFSMLQVTSLPAGALLLDGKKVAAGQRIDAEQLSSLVYSPPANAGGLTSFTFQVIDDGGGIDATPKTLRFDILAVNDAPSGTNRTIALLEDGRHAFKAADFGFSDKADGHALHSVRIAGLPSSGTLTLDGKAVKAGQTVAAADIAKLAYTPLANMSGTASLTFQVVDNGGTANGGKNIDPTPNLLSFRITPVNDAPSGTDRTVALREDGRHAFKAADFGFSDKSDGHALQAVKFASLPATGTLTLSGKAVKAGQTVAAADIAKLAYAPPANATSTASFTFQVIDNGGTANGGKNIDPTPNRLRFDIAEVNDAPSGASKTIRIVEDKRYSFKVGDFGFSDKVDGDAFHAVKIASLPVAGTLTLAGKAVKAGQVVDVSDIGKLAFTPRANEFGKGFASLKFQVLDDGKTANGGKNIDPSPNTITFDACHRHVPGHGQGRHVEGNEGSRHPRRPRRHGHVVRSRRSRHLHLQERLRPGHDPGFRPFRQRPGQARYLRPEIRHRLYGPQAEPHARPWAGRVDRRRPRRRSHPQGREDRRPDQVGLPVLKRRSACLAAARPAGFVTRENDGGETSGRTWPTTYRAISAQPESGR</sequence>
<feature type="compositionally biased region" description="Basic residues" evidence="1">
    <location>
        <begin position="951"/>
        <end position="968"/>
    </location>
</feature>
<gene>
    <name evidence="2" type="ORF">GGQ64_004248</name>
</gene>
<comment type="caution">
    <text evidence="2">The sequence shown here is derived from an EMBL/GenBank/DDBJ whole genome shotgun (WGS) entry which is preliminary data.</text>
</comment>